<dbReference type="InterPro" id="IPR022684">
    <property type="entry name" value="Calpain_cysteine_protease"/>
</dbReference>
<evidence type="ECO:0000256" key="6">
    <source>
        <dbReference type="PROSITE-ProRule" id="PRU00239"/>
    </source>
</evidence>
<evidence type="ECO:0000256" key="2">
    <source>
        <dbReference type="ARBA" id="ARBA00022670"/>
    </source>
</evidence>
<dbReference type="EMBL" id="BABT02000233">
    <property type="protein sequence ID" value="GAA99757.1"/>
    <property type="molecule type" value="Genomic_DNA"/>
</dbReference>
<feature type="active site" evidence="5 6">
    <location>
        <position position="322"/>
    </location>
</feature>
<dbReference type="PROSITE" id="PS50203">
    <property type="entry name" value="CALPAIN_CAT"/>
    <property type="match status" value="1"/>
</dbReference>
<dbReference type="SMART" id="SM00230">
    <property type="entry name" value="CysPc"/>
    <property type="match status" value="1"/>
</dbReference>
<reference evidence="8 9" key="1">
    <citation type="journal article" date="2011" name="J. Gen. Appl. Microbiol.">
        <title>Draft genome sequencing of the enigmatic basidiomycete Mixia osmundae.</title>
        <authorList>
            <person name="Nishida H."/>
            <person name="Nagatsuka Y."/>
            <person name="Sugiyama J."/>
        </authorList>
    </citation>
    <scope>NUCLEOTIDE SEQUENCE [LARGE SCALE GENOMIC DNA]</scope>
    <source>
        <strain evidence="9">CBS 9802 / IAM 14324 / JCM 22182 / KY 12970</strain>
    </source>
</reference>
<evidence type="ECO:0000256" key="3">
    <source>
        <dbReference type="ARBA" id="ARBA00022801"/>
    </source>
</evidence>
<evidence type="ECO:0000256" key="5">
    <source>
        <dbReference type="PIRSR" id="PIRSR622684-1"/>
    </source>
</evidence>
<dbReference type="OrthoDB" id="167576at2759"/>
<keyword evidence="4 6" id="KW-0788">Thiol protease</keyword>
<dbReference type="SUPFAM" id="SSF116846">
    <property type="entry name" value="MIT domain"/>
    <property type="match status" value="1"/>
</dbReference>
<proteinExistence type="inferred from homology"/>
<dbReference type="InterPro" id="IPR051297">
    <property type="entry name" value="PalB/RIM13"/>
</dbReference>
<evidence type="ECO:0000256" key="4">
    <source>
        <dbReference type="ARBA" id="ARBA00022807"/>
    </source>
</evidence>
<reference evidence="8 9" key="2">
    <citation type="journal article" date="2012" name="Open Biol.">
        <title>Characteristics of nucleosomes and linker DNA regions on the genome of the basidiomycete Mixia osmundae revealed by mono- and dinucleosome mapping.</title>
        <authorList>
            <person name="Nishida H."/>
            <person name="Kondo S."/>
            <person name="Matsumoto T."/>
            <person name="Suzuki Y."/>
            <person name="Yoshikawa H."/>
            <person name="Taylor T.D."/>
            <person name="Sugiyama J."/>
        </authorList>
    </citation>
    <scope>NUCLEOTIDE SEQUENCE [LARGE SCALE GENOMIC DNA]</scope>
    <source>
        <strain evidence="9">CBS 9802 / IAM 14324 / JCM 22182 / KY 12970</strain>
    </source>
</reference>
<dbReference type="GO" id="GO:0004198">
    <property type="term" value="F:calcium-dependent cysteine-type endopeptidase activity"/>
    <property type="evidence" value="ECO:0007669"/>
    <property type="project" value="InterPro"/>
</dbReference>
<dbReference type="InterPro" id="IPR038765">
    <property type="entry name" value="Papain-like_cys_pep_sf"/>
</dbReference>
<keyword evidence="3 6" id="KW-0378">Hydrolase</keyword>
<dbReference type="STRING" id="764103.G7EA97"/>
<evidence type="ECO:0000313" key="9">
    <source>
        <dbReference type="Proteomes" id="UP000009131"/>
    </source>
</evidence>
<gene>
    <name evidence="8" type="primary">Mo06460</name>
    <name evidence="8" type="ORF">E5Q_06460</name>
</gene>
<feature type="active site" evidence="5 6">
    <location>
        <position position="167"/>
    </location>
</feature>
<comment type="similarity">
    <text evidence="1">Belongs to the peptidase C2 family. PalB/RIM13 subfamily.</text>
</comment>
<dbReference type="OMA" id="MCSQTEN"/>
<evidence type="ECO:0000313" key="8">
    <source>
        <dbReference type="EMBL" id="GAA99757.1"/>
    </source>
</evidence>
<dbReference type="PRINTS" id="PR00704">
    <property type="entry name" value="CALPAIN"/>
</dbReference>
<dbReference type="HOGENOM" id="CLU_006770_0_0_1"/>
<name>G7EA97_MIXOS</name>
<dbReference type="Pfam" id="PF00648">
    <property type="entry name" value="Peptidase_C2"/>
    <property type="match status" value="1"/>
</dbReference>
<dbReference type="Gene3D" id="3.90.70.10">
    <property type="entry name" value="Cysteine proteinases"/>
    <property type="match status" value="1"/>
</dbReference>
<dbReference type="AlphaFoldDB" id="G7EA97"/>
<organism evidence="8 9">
    <name type="scientific">Mixia osmundae (strain CBS 9802 / IAM 14324 / JCM 22182 / KY 12970)</name>
    <dbReference type="NCBI Taxonomy" id="764103"/>
    <lineage>
        <taxon>Eukaryota</taxon>
        <taxon>Fungi</taxon>
        <taxon>Dikarya</taxon>
        <taxon>Basidiomycota</taxon>
        <taxon>Pucciniomycotina</taxon>
        <taxon>Mixiomycetes</taxon>
        <taxon>Mixiales</taxon>
        <taxon>Mixiaceae</taxon>
        <taxon>Mixia</taxon>
    </lineage>
</organism>
<dbReference type="Proteomes" id="UP000009131">
    <property type="component" value="Unassembled WGS sequence"/>
</dbReference>
<evidence type="ECO:0000259" key="7">
    <source>
        <dbReference type="PROSITE" id="PS50203"/>
    </source>
</evidence>
<dbReference type="Pfam" id="PF01067">
    <property type="entry name" value="Calpain_III"/>
    <property type="match status" value="1"/>
</dbReference>
<keyword evidence="9" id="KW-1185">Reference proteome</keyword>
<dbReference type="InterPro" id="IPR022683">
    <property type="entry name" value="Calpain_III"/>
</dbReference>
<dbReference type="InterPro" id="IPR001300">
    <property type="entry name" value="Peptidase_C2_calpain_cat"/>
</dbReference>
<dbReference type="MEROPS" id="C02.029"/>
<dbReference type="SUPFAM" id="SSF54001">
    <property type="entry name" value="Cysteine proteinases"/>
    <property type="match status" value="1"/>
</dbReference>
<dbReference type="SUPFAM" id="SSF49758">
    <property type="entry name" value="Calpain large subunit, middle domain (domain III)"/>
    <property type="match status" value="2"/>
</dbReference>
<dbReference type="InterPro" id="IPR036181">
    <property type="entry name" value="MIT_dom_sf"/>
</dbReference>
<dbReference type="Gene3D" id="1.20.58.80">
    <property type="entry name" value="Phosphotransferase system, lactose/cellobiose-type IIA subunit"/>
    <property type="match status" value="1"/>
</dbReference>
<dbReference type="PANTHER" id="PTHR46143:SF1">
    <property type="entry name" value="CALPAIN-7"/>
    <property type="match status" value="1"/>
</dbReference>
<feature type="domain" description="Calpain catalytic" evidence="7">
    <location>
        <begin position="159"/>
        <end position="375"/>
    </location>
</feature>
<evidence type="ECO:0000256" key="1">
    <source>
        <dbReference type="ARBA" id="ARBA00010193"/>
    </source>
</evidence>
<accession>G7EA97</accession>
<dbReference type="PANTHER" id="PTHR46143">
    <property type="entry name" value="CALPAIN-7"/>
    <property type="match status" value="1"/>
</dbReference>
<keyword evidence="2 6" id="KW-0645">Protease</keyword>
<dbReference type="SMART" id="SM00720">
    <property type="entry name" value="calpain_III"/>
    <property type="match status" value="1"/>
</dbReference>
<dbReference type="InterPro" id="IPR022682">
    <property type="entry name" value="Calpain_domain_III"/>
</dbReference>
<dbReference type="InterPro" id="IPR036213">
    <property type="entry name" value="Calpain_III_sf"/>
</dbReference>
<dbReference type="Gene3D" id="2.60.120.380">
    <property type="match status" value="2"/>
</dbReference>
<dbReference type="RefSeq" id="XP_014568040.1">
    <property type="nucleotide sequence ID" value="XM_014712554.1"/>
</dbReference>
<comment type="caution">
    <text evidence="8">The sequence shown here is derived from an EMBL/GenBank/DDBJ whole genome shotgun (WGS) entry which is preliminary data.</text>
</comment>
<dbReference type="eggNOG" id="KOG0045">
    <property type="taxonomic scope" value="Eukaryota"/>
</dbReference>
<feature type="active site" evidence="5 6">
    <location>
        <position position="342"/>
    </location>
</feature>
<sequence>MSASSSGRSPTLSKLESAQDLLERAQKCEQGQNLERAFVLYVEAGRALLACSDLPGADSTALRQSAQRCIGRAQKIKAIRPEVRAEWSSRLREDEQARILKGSRQYGEHVLPIWSDQRTNDALPSPQLSARHLERQATYSSLSQLSHTHTKVPLRGWHVQQDSVTDCSVVASLACCAEYNYRWQKSLLQDQVFKRPGGLYDVRLFLNGLWRCVTINDQMPCSGDGTLLCAQASSETWPTLMEKAYLSTQPGGYEFAGSNSNIDLTALLGWIPERFVLSAADFRPESTWKRLLSGFERGTCLITAGTGKTVPEYDVQVLTAQHDYSVFSLDDRDGQRQVTLYNPWRTTADSELDRCFTMSFEDVCAYFDVIYVNWRPDESLYLNTVHLTLTPKEHLTRLYLQPESQTMNPGSITVVYLRHRKESDPPQPPFASVGLLSEQQAVRDLAAREYTDSPVLCCHTHDSTPEPMLVLLSHAEVTTVLTLTLQVYSAFKLSIVDRPPDKPITSSVDGAWEGLTAGGNPEYPTWMNNPQYSLRIQEKKSCDFCFSLRAPRANAVHIVLARHKGDRITELTPDIVVADSGAYQHGIALCEKSDLRPGSYALIVSTFGQGQEASFEITVEGTVSCELVPIPREGAGMFSRSFVSRWADRPRYRLKILQPTSVLLRTQANDTKSSTGISMQLIDHRGSECATARASSGPSGASLEKQLQPGEYTLLPLCRRADGQFKLYVYSNKQINAAML</sequence>
<dbReference type="InParanoid" id="G7EA97"/>
<protein>
    <recommendedName>
        <fullName evidence="7">Calpain catalytic domain-containing protein</fullName>
    </recommendedName>
</protein>
<dbReference type="GO" id="GO:0006508">
    <property type="term" value="P:proteolysis"/>
    <property type="evidence" value="ECO:0007669"/>
    <property type="project" value="UniProtKB-KW"/>
</dbReference>